<reference evidence="1" key="1">
    <citation type="submission" date="2015-04" db="EMBL/GenBank/DDBJ databases">
        <title>The genome sequence of the plant pathogenic Rhizarian Plasmodiophora brassicae reveals insights in its biotrophic life cycle and the origin of chitin synthesis.</title>
        <authorList>
            <person name="Schwelm A."/>
            <person name="Fogelqvist J."/>
            <person name="Knaust A."/>
            <person name="Julke S."/>
            <person name="Lilja T."/>
            <person name="Dhandapani V."/>
            <person name="Bonilla-Rosso G."/>
            <person name="Karlsson M."/>
            <person name="Shevchenko A."/>
            <person name="Choi S.R."/>
            <person name="Kim H.G."/>
            <person name="Park J.Y."/>
            <person name="Lim Y.P."/>
            <person name="Ludwig-Muller J."/>
            <person name="Dixelius C."/>
        </authorList>
    </citation>
    <scope>NUCLEOTIDE SEQUENCE</scope>
    <source>
        <tissue evidence="1">Potato root galls</tissue>
    </source>
</reference>
<sequence length="102" mass="11776">MKQSIMADSKLYYKVSQITMTFLVVFLLISQRSYARPLSVLAGENIVLVSSQDSKSWSDQTYFDEDMMMKVRRERVNMLIHRLPKGKKPVSGPSKRTNTLND</sequence>
<accession>A0A0H5R6D3</accession>
<protein>
    <submittedName>
        <fullName evidence="1">Uncharacterized protein</fullName>
    </submittedName>
</protein>
<evidence type="ECO:0000313" key="1">
    <source>
        <dbReference type="EMBL" id="CRZ09302.1"/>
    </source>
</evidence>
<dbReference type="EMBL" id="HACM01008860">
    <property type="protein sequence ID" value="CRZ09302.1"/>
    <property type="molecule type" value="Transcribed_RNA"/>
</dbReference>
<proteinExistence type="predicted"/>
<dbReference type="AlphaFoldDB" id="A0A0H5R6D3"/>
<name>A0A0H5R6D3_9EUKA</name>
<organism evidence="1">
    <name type="scientific">Spongospora subterranea</name>
    <dbReference type="NCBI Taxonomy" id="70186"/>
    <lineage>
        <taxon>Eukaryota</taxon>
        <taxon>Sar</taxon>
        <taxon>Rhizaria</taxon>
        <taxon>Endomyxa</taxon>
        <taxon>Phytomyxea</taxon>
        <taxon>Plasmodiophorida</taxon>
        <taxon>Plasmodiophoridae</taxon>
        <taxon>Spongospora</taxon>
    </lineage>
</organism>